<evidence type="ECO:0000256" key="1">
    <source>
        <dbReference type="SAM" id="SignalP"/>
    </source>
</evidence>
<dbReference type="Proteomes" id="UP000319852">
    <property type="component" value="Chromosome"/>
</dbReference>
<organism evidence="2 3">
    <name type="scientific">Adhaeretor mobilis</name>
    <dbReference type="NCBI Taxonomy" id="1930276"/>
    <lineage>
        <taxon>Bacteria</taxon>
        <taxon>Pseudomonadati</taxon>
        <taxon>Planctomycetota</taxon>
        <taxon>Planctomycetia</taxon>
        <taxon>Pirellulales</taxon>
        <taxon>Lacipirellulaceae</taxon>
        <taxon>Adhaeretor</taxon>
    </lineage>
</organism>
<proteinExistence type="predicted"/>
<reference evidence="2 3" key="1">
    <citation type="submission" date="2019-02" db="EMBL/GenBank/DDBJ databases">
        <title>Deep-cultivation of Planctomycetes and their phenomic and genomic characterization uncovers novel biology.</title>
        <authorList>
            <person name="Wiegand S."/>
            <person name="Jogler M."/>
            <person name="Boedeker C."/>
            <person name="Pinto D."/>
            <person name="Vollmers J."/>
            <person name="Rivas-Marin E."/>
            <person name="Kohn T."/>
            <person name="Peeters S.H."/>
            <person name="Heuer A."/>
            <person name="Rast P."/>
            <person name="Oberbeckmann S."/>
            <person name="Bunk B."/>
            <person name="Jeske O."/>
            <person name="Meyerdierks A."/>
            <person name="Storesund J.E."/>
            <person name="Kallscheuer N."/>
            <person name="Luecker S."/>
            <person name="Lage O.M."/>
            <person name="Pohl T."/>
            <person name="Merkel B.J."/>
            <person name="Hornburger P."/>
            <person name="Mueller R.-W."/>
            <person name="Bruemmer F."/>
            <person name="Labrenz M."/>
            <person name="Spormann A.M."/>
            <person name="Op den Camp H."/>
            <person name="Overmann J."/>
            <person name="Amann R."/>
            <person name="Jetten M.S.M."/>
            <person name="Mascher T."/>
            <person name="Medema M.H."/>
            <person name="Devos D.P."/>
            <person name="Kaster A.-K."/>
            <person name="Ovreas L."/>
            <person name="Rohde M."/>
            <person name="Galperin M.Y."/>
            <person name="Jogler C."/>
        </authorList>
    </citation>
    <scope>NUCLEOTIDE SEQUENCE [LARGE SCALE GENOMIC DNA]</scope>
    <source>
        <strain evidence="2 3">HG15A2</strain>
    </source>
</reference>
<keyword evidence="3" id="KW-1185">Reference proteome</keyword>
<dbReference type="KEGG" id="amob:HG15A2_29510"/>
<evidence type="ECO:0000313" key="3">
    <source>
        <dbReference type="Proteomes" id="UP000319852"/>
    </source>
</evidence>
<evidence type="ECO:0008006" key="4">
    <source>
        <dbReference type="Google" id="ProtNLM"/>
    </source>
</evidence>
<evidence type="ECO:0000313" key="2">
    <source>
        <dbReference type="EMBL" id="QDS99625.1"/>
    </source>
</evidence>
<dbReference type="InterPro" id="IPR008930">
    <property type="entry name" value="Terpenoid_cyclase/PrenylTrfase"/>
</dbReference>
<dbReference type="SUPFAM" id="SSF48239">
    <property type="entry name" value="Terpenoid cyclases/Protein prenyltransferases"/>
    <property type="match status" value="1"/>
</dbReference>
<dbReference type="AlphaFoldDB" id="A0A517MXL6"/>
<dbReference type="EMBL" id="CP036263">
    <property type="protein sequence ID" value="QDS99625.1"/>
    <property type="molecule type" value="Genomic_DNA"/>
</dbReference>
<dbReference type="Gene3D" id="1.50.10.20">
    <property type="match status" value="2"/>
</dbReference>
<feature type="chain" id="PRO_5021877069" description="Squalene--hopene cyclase" evidence="1">
    <location>
        <begin position="31"/>
        <end position="354"/>
    </location>
</feature>
<accession>A0A517MXL6</accession>
<name>A0A517MXL6_9BACT</name>
<dbReference type="RefSeq" id="WP_246117736.1">
    <property type="nucleotide sequence ID" value="NZ_CP036263.1"/>
</dbReference>
<protein>
    <recommendedName>
        <fullName evidence="4">Squalene--hopene cyclase</fullName>
    </recommendedName>
</protein>
<sequence precursor="true">MKNFFMLLRYSLAITAIVTAWSGLCSHVDAQLPNVRYGEVVPRDVREMYDRGLQYLATKQTAEGKWTGGYSGPGTTGMGVMVFLASGEDPNFGVYSTNLRKALRSIINSQNAQTGYFGNSMYHHGFAMLGLAEAYGAVDERNLWPAGAQNKRTIGQALELAVRSAITSQKNNPTGAWRYSPQANDADTSVSGAVLVGLLAARNAGIEVPDESIDKAINYYTNMTSDTGQVGYSGGFGGGFDESIARISIASLVYSVARRKDLPEFKATLGYLTARLEQTGSNHYQEYADYYEAQALFQGDIEAWEKWNKLLVRRLKAKQKKDGSFTGQFGPEVSTKMSLLALALNYRFLPIYER</sequence>
<feature type="signal peptide" evidence="1">
    <location>
        <begin position="1"/>
        <end position="30"/>
    </location>
</feature>
<gene>
    <name evidence="2" type="ORF">HG15A2_29510</name>
</gene>
<keyword evidence="1" id="KW-0732">Signal</keyword>